<evidence type="ECO:0000313" key="6">
    <source>
        <dbReference type="EMBL" id="SIQ95595.1"/>
    </source>
</evidence>
<reference evidence="7" key="1">
    <citation type="submission" date="2017-01" db="EMBL/GenBank/DDBJ databases">
        <authorList>
            <person name="Varghese N."/>
            <person name="Submissions S."/>
        </authorList>
    </citation>
    <scope>NUCLEOTIDE SEQUENCE [LARGE SCALE GENOMIC DNA]</scope>
    <source>
        <strain evidence="7">ATCC 700103</strain>
    </source>
</reference>
<dbReference type="Pfam" id="PF00440">
    <property type="entry name" value="TetR_N"/>
    <property type="match status" value="1"/>
</dbReference>
<dbReference type="GO" id="GO:0045892">
    <property type="term" value="P:negative regulation of DNA-templated transcription"/>
    <property type="evidence" value="ECO:0007669"/>
    <property type="project" value="UniProtKB-ARBA"/>
</dbReference>
<feature type="domain" description="HTH tetR-type" evidence="5">
    <location>
        <begin position="3"/>
        <end position="63"/>
    </location>
</feature>
<gene>
    <name evidence="6" type="ORF">SAMN05421834_110113</name>
</gene>
<dbReference type="AlphaFoldDB" id="A0A1N6X004"/>
<dbReference type="Gene3D" id="1.10.10.60">
    <property type="entry name" value="Homeodomain-like"/>
    <property type="match status" value="1"/>
</dbReference>
<dbReference type="EMBL" id="FTNC01000010">
    <property type="protein sequence ID" value="SIQ95595.1"/>
    <property type="molecule type" value="Genomic_DNA"/>
</dbReference>
<dbReference type="InterPro" id="IPR050624">
    <property type="entry name" value="HTH-type_Tx_Regulator"/>
</dbReference>
<dbReference type="PROSITE" id="PS50977">
    <property type="entry name" value="HTH_TETR_2"/>
    <property type="match status" value="1"/>
</dbReference>
<dbReference type="InterPro" id="IPR001647">
    <property type="entry name" value="HTH_TetR"/>
</dbReference>
<evidence type="ECO:0000256" key="2">
    <source>
        <dbReference type="ARBA" id="ARBA00023125"/>
    </source>
</evidence>
<dbReference type="STRING" id="56779.SAMN05421834_110113"/>
<keyword evidence="7" id="KW-1185">Reference proteome</keyword>
<accession>A0A1N6X004</accession>
<dbReference type="InterPro" id="IPR041490">
    <property type="entry name" value="KstR2_TetR_C"/>
</dbReference>
<dbReference type="Proteomes" id="UP000185669">
    <property type="component" value="Unassembled WGS sequence"/>
</dbReference>
<dbReference type="PANTHER" id="PTHR43479">
    <property type="entry name" value="ACREF/ENVCD OPERON REPRESSOR-RELATED"/>
    <property type="match status" value="1"/>
</dbReference>
<keyword evidence="1" id="KW-0805">Transcription regulation</keyword>
<dbReference type="OrthoDB" id="494991at2"/>
<dbReference type="GO" id="GO:0003677">
    <property type="term" value="F:DNA binding"/>
    <property type="evidence" value="ECO:0007669"/>
    <property type="project" value="UniProtKB-UniRule"/>
</dbReference>
<evidence type="ECO:0000313" key="7">
    <source>
        <dbReference type="Proteomes" id="UP000185669"/>
    </source>
</evidence>
<dbReference type="Gene3D" id="1.10.357.10">
    <property type="entry name" value="Tetracycline Repressor, domain 2"/>
    <property type="match status" value="1"/>
</dbReference>
<keyword evidence="2 4" id="KW-0238">DNA-binding</keyword>
<evidence type="ECO:0000259" key="5">
    <source>
        <dbReference type="PROSITE" id="PS50977"/>
    </source>
</evidence>
<dbReference type="RefSeq" id="WP_076544984.1">
    <property type="nucleotide sequence ID" value="NZ_FTNC01000010.1"/>
</dbReference>
<dbReference type="InterPro" id="IPR036271">
    <property type="entry name" value="Tet_transcr_reg_TetR-rel_C_sf"/>
</dbReference>
<feature type="DNA-binding region" description="H-T-H motif" evidence="4">
    <location>
        <begin position="26"/>
        <end position="45"/>
    </location>
</feature>
<evidence type="ECO:0000256" key="4">
    <source>
        <dbReference type="PROSITE-ProRule" id="PRU00335"/>
    </source>
</evidence>
<dbReference type="PRINTS" id="PR00455">
    <property type="entry name" value="HTHTETR"/>
</dbReference>
<sequence length="195" mass="22642">MPEDTKNKILESAFHLFSKNNYHAVSMTQIAKGAEISKGTLYWYFDSKEELFRETAVNGLDYFYELFEEIAEKEISSYKKIRNLIECVLKTLIEHLDMLEVFRNNVELISSDFKDAIEAKHKKNIKIVTRIVEQGIAEGLIRSENPNNMASLILSVLFTPQTKEILDDDEVVENKVNFIYDFIMNGISRKEQSDE</sequence>
<dbReference type="PANTHER" id="PTHR43479:SF11">
    <property type="entry name" value="ACREF_ENVCD OPERON REPRESSOR-RELATED"/>
    <property type="match status" value="1"/>
</dbReference>
<organism evidence="6 7">
    <name type="scientific">Halanaerobium kushneri</name>
    <dbReference type="NCBI Taxonomy" id="56779"/>
    <lineage>
        <taxon>Bacteria</taxon>
        <taxon>Bacillati</taxon>
        <taxon>Bacillota</taxon>
        <taxon>Clostridia</taxon>
        <taxon>Halanaerobiales</taxon>
        <taxon>Halanaerobiaceae</taxon>
        <taxon>Halanaerobium</taxon>
    </lineage>
</organism>
<evidence type="ECO:0000256" key="1">
    <source>
        <dbReference type="ARBA" id="ARBA00023015"/>
    </source>
</evidence>
<dbReference type="SUPFAM" id="SSF48498">
    <property type="entry name" value="Tetracyclin repressor-like, C-terminal domain"/>
    <property type="match status" value="1"/>
</dbReference>
<evidence type="ECO:0000256" key="3">
    <source>
        <dbReference type="ARBA" id="ARBA00023163"/>
    </source>
</evidence>
<proteinExistence type="predicted"/>
<dbReference type="InterPro" id="IPR009057">
    <property type="entry name" value="Homeodomain-like_sf"/>
</dbReference>
<protein>
    <submittedName>
        <fullName evidence="6">Transcriptional regulator, TetR family</fullName>
    </submittedName>
</protein>
<dbReference type="FunFam" id="1.10.10.60:FF:000141">
    <property type="entry name" value="TetR family transcriptional regulator"/>
    <property type="match status" value="1"/>
</dbReference>
<dbReference type="SUPFAM" id="SSF46689">
    <property type="entry name" value="Homeodomain-like"/>
    <property type="match status" value="1"/>
</dbReference>
<dbReference type="Pfam" id="PF17932">
    <property type="entry name" value="TetR_C_24"/>
    <property type="match status" value="1"/>
</dbReference>
<name>A0A1N6X004_9FIRM</name>
<keyword evidence="3" id="KW-0804">Transcription</keyword>